<protein>
    <submittedName>
        <fullName evidence="1">Uncharacterized protein</fullName>
    </submittedName>
</protein>
<name>A0A4R9M1M6_9LEPT</name>
<proteinExistence type="predicted"/>
<dbReference type="AlphaFoldDB" id="A0A4R9M1M6"/>
<reference evidence="1" key="1">
    <citation type="journal article" date="2019" name="PLoS Negl. Trop. Dis.">
        <title>Revisiting the worldwide diversity of Leptospira species in the environment.</title>
        <authorList>
            <person name="Vincent A.T."/>
            <person name="Schiettekatte O."/>
            <person name="Bourhy P."/>
            <person name="Veyrier F.J."/>
            <person name="Picardeau M."/>
        </authorList>
    </citation>
    <scope>NUCLEOTIDE SEQUENCE [LARGE SCALE GENOMIC DNA]</scope>
    <source>
        <strain evidence="1">201300427</strain>
    </source>
</reference>
<accession>A0A4R9M1M6</accession>
<comment type="caution">
    <text evidence="1">The sequence shown here is derived from an EMBL/GenBank/DDBJ whole genome shotgun (WGS) entry which is preliminary data.</text>
</comment>
<sequence>MQINNNEEMEIFRPWPGWLQESEDGELLQDHDIDGKIWDGFISVEPKPENSGWYSRSYFMREQTGFELEIYLKGESAKYNIYYRYITYKGMLHLVIANNAKEGEAFINHSEAMAASFRRAYISKDDHDSWK</sequence>
<evidence type="ECO:0000313" key="1">
    <source>
        <dbReference type="EMBL" id="TGN20620.1"/>
    </source>
</evidence>
<evidence type="ECO:0000313" key="2">
    <source>
        <dbReference type="Proteomes" id="UP000298058"/>
    </source>
</evidence>
<organism evidence="1 2">
    <name type="scientific">Leptospira idonii</name>
    <dbReference type="NCBI Taxonomy" id="1193500"/>
    <lineage>
        <taxon>Bacteria</taxon>
        <taxon>Pseudomonadati</taxon>
        <taxon>Spirochaetota</taxon>
        <taxon>Spirochaetia</taxon>
        <taxon>Leptospirales</taxon>
        <taxon>Leptospiraceae</taxon>
        <taxon>Leptospira</taxon>
    </lineage>
</organism>
<gene>
    <name evidence="1" type="ORF">EHS15_03250</name>
</gene>
<keyword evidence="2" id="KW-1185">Reference proteome</keyword>
<dbReference type="EMBL" id="RQHW01000010">
    <property type="protein sequence ID" value="TGN20620.1"/>
    <property type="molecule type" value="Genomic_DNA"/>
</dbReference>
<dbReference type="Proteomes" id="UP000298058">
    <property type="component" value="Unassembled WGS sequence"/>
</dbReference>
<dbReference type="RefSeq" id="WP_135759107.1">
    <property type="nucleotide sequence ID" value="NZ_RQHW01000010.1"/>
</dbReference>